<dbReference type="InterPro" id="IPR036388">
    <property type="entry name" value="WH-like_DNA-bd_sf"/>
</dbReference>
<dbReference type="PANTHER" id="PTHR33602:SF1">
    <property type="entry name" value="REGULATORY PROTEIN RECX FAMILY PROTEIN"/>
    <property type="match status" value="1"/>
</dbReference>
<dbReference type="Pfam" id="PF21981">
    <property type="entry name" value="RecX_HTH3"/>
    <property type="match status" value="1"/>
</dbReference>
<evidence type="ECO:0000256" key="4">
    <source>
        <dbReference type="ARBA" id="ARBA00022490"/>
    </source>
</evidence>
<protein>
    <recommendedName>
        <fullName evidence="3 5">Regulatory protein RecX</fullName>
    </recommendedName>
</protein>
<dbReference type="PANTHER" id="PTHR33602">
    <property type="entry name" value="REGULATORY PROTEIN RECX FAMILY PROTEIN"/>
    <property type="match status" value="1"/>
</dbReference>
<feature type="domain" description="RecX second three-helical" evidence="6">
    <location>
        <begin position="58"/>
        <end position="96"/>
    </location>
</feature>
<dbReference type="Gene3D" id="1.10.10.10">
    <property type="entry name" value="Winged helix-like DNA-binding domain superfamily/Winged helix DNA-binding domain"/>
    <property type="match status" value="3"/>
</dbReference>
<sequence>MMMEIQEEQRQARKKAMKLLERMDRTEKGLSDRLLQAGFSEQAVLDAVSYVKSYGYINDSRYALNYITYRIHEKSRQKIFQELYTKGIDRETVSEAWEQACSLEEPDERMILRRTIEKRCSPVTELDEKEMRRLYGYLARRGFRPGEISSVLEEMEISFHKNYGNK</sequence>
<dbReference type="Proteomes" id="UP001549106">
    <property type="component" value="Unassembled WGS sequence"/>
</dbReference>
<evidence type="ECO:0000259" key="7">
    <source>
        <dbReference type="Pfam" id="PF21981"/>
    </source>
</evidence>
<evidence type="ECO:0000259" key="6">
    <source>
        <dbReference type="Pfam" id="PF02631"/>
    </source>
</evidence>
<dbReference type="InterPro" id="IPR053924">
    <property type="entry name" value="RecX_HTH_2nd"/>
</dbReference>
<keyword evidence="4 5" id="KW-0963">Cytoplasm</keyword>
<name>A0ABV2M2Q9_9FIRM</name>
<accession>A0ABV2M2Q9</accession>
<evidence type="ECO:0000313" key="9">
    <source>
        <dbReference type="EMBL" id="MET3750755.1"/>
    </source>
</evidence>
<comment type="function">
    <text evidence="5">Modulates RecA activity.</text>
</comment>
<dbReference type="InterPro" id="IPR053925">
    <property type="entry name" value="RecX_HTH_3rd"/>
</dbReference>
<dbReference type="InterPro" id="IPR053926">
    <property type="entry name" value="RecX_HTH_1st"/>
</dbReference>
<dbReference type="HAMAP" id="MF_01114">
    <property type="entry name" value="RecX"/>
    <property type="match status" value="1"/>
</dbReference>
<dbReference type="InterPro" id="IPR003783">
    <property type="entry name" value="Regulatory_RecX"/>
</dbReference>
<evidence type="ECO:0000313" key="10">
    <source>
        <dbReference type="Proteomes" id="UP001549106"/>
    </source>
</evidence>
<feature type="domain" description="RecX first three-helical" evidence="8">
    <location>
        <begin position="12"/>
        <end position="49"/>
    </location>
</feature>
<evidence type="ECO:0000256" key="2">
    <source>
        <dbReference type="ARBA" id="ARBA00009695"/>
    </source>
</evidence>
<proteinExistence type="inferred from homology"/>
<evidence type="ECO:0000259" key="8">
    <source>
        <dbReference type="Pfam" id="PF21982"/>
    </source>
</evidence>
<gene>
    <name evidence="5" type="primary">recX</name>
    <name evidence="9" type="ORF">ABID24_002008</name>
</gene>
<evidence type="ECO:0000256" key="5">
    <source>
        <dbReference type="HAMAP-Rule" id="MF_01114"/>
    </source>
</evidence>
<reference evidence="9 10" key="1">
    <citation type="submission" date="2024-06" db="EMBL/GenBank/DDBJ databases">
        <title>Genomic Encyclopedia of Type Strains, Phase IV (KMG-IV): sequencing the most valuable type-strain genomes for metagenomic binning, comparative biology and taxonomic classification.</title>
        <authorList>
            <person name="Goeker M."/>
        </authorList>
    </citation>
    <scope>NUCLEOTIDE SEQUENCE [LARGE SCALE GENOMIC DNA]</scope>
    <source>
        <strain evidence="9 10">DSM 29492</strain>
    </source>
</reference>
<evidence type="ECO:0000256" key="3">
    <source>
        <dbReference type="ARBA" id="ARBA00018111"/>
    </source>
</evidence>
<comment type="subcellular location">
    <subcellularLocation>
        <location evidence="1 5">Cytoplasm</location>
    </subcellularLocation>
</comment>
<dbReference type="Pfam" id="PF21982">
    <property type="entry name" value="RecX_HTH1"/>
    <property type="match status" value="1"/>
</dbReference>
<comment type="similarity">
    <text evidence="2 5">Belongs to the RecX family.</text>
</comment>
<dbReference type="RefSeq" id="WP_306814083.1">
    <property type="nucleotide sequence ID" value="NZ_BAABXP010000001.1"/>
</dbReference>
<comment type="caution">
    <text evidence="9">The sequence shown here is derived from an EMBL/GenBank/DDBJ whole genome shotgun (WGS) entry which is preliminary data.</text>
</comment>
<feature type="domain" description="RecX third three-helical" evidence="7">
    <location>
        <begin position="111"/>
        <end position="152"/>
    </location>
</feature>
<organism evidence="9 10">
    <name type="scientific">Blautia caecimuris</name>
    <dbReference type="NCBI Taxonomy" id="1796615"/>
    <lineage>
        <taxon>Bacteria</taxon>
        <taxon>Bacillati</taxon>
        <taxon>Bacillota</taxon>
        <taxon>Clostridia</taxon>
        <taxon>Lachnospirales</taxon>
        <taxon>Lachnospiraceae</taxon>
        <taxon>Blautia</taxon>
    </lineage>
</organism>
<dbReference type="EMBL" id="JBEPMJ010000014">
    <property type="protein sequence ID" value="MET3750755.1"/>
    <property type="molecule type" value="Genomic_DNA"/>
</dbReference>
<evidence type="ECO:0000256" key="1">
    <source>
        <dbReference type="ARBA" id="ARBA00004496"/>
    </source>
</evidence>
<keyword evidence="10" id="KW-1185">Reference proteome</keyword>
<dbReference type="Pfam" id="PF02631">
    <property type="entry name" value="RecX_HTH2"/>
    <property type="match status" value="1"/>
</dbReference>